<dbReference type="Pfam" id="PF00186">
    <property type="entry name" value="DHFR_1"/>
    <property type="match status" value="1"/>
</dbReference>
<dbReference type="PROSITE" id="PS51330">
    <property type="entry name" value="DHFR_2"/>
    <property type="match status" value="1"/>
</dbReference>
<dbReference type="Gene3D" id="3.40.430.10">
    <property type="entry name" value="Dihydrofolate Reductase, subunit A"/>
    <property type="match status" value="1"/>
</dbReference>
<evidence type="ECO:0000313" key="9">
    <source>
        <dbReference type="Proteomes" id="UP001220478"/>
    </source>
</evidence>
<dbReference type="RefSeq" id="WP_315571749.1">
    <property type="nucleotide sequence ID" value="NZ_CP118868.1"/>
</dbReference>
<feature type="domain" description="DHFR" evidence="7">
    <location>
        <begin position="5"/>
        <end position="172"/>
    </location>
</feature>
<dbReference type="InterPro" id="IPR012259">
    <property type="entry name" value="DHFR"/>
</dbReference>
<comment type="similarity">
    <text evidence="2">Belongs to the dihydrofolate reductase family.</text>
</comment>
<dbReference type="PANTHER" id="PTHR48069">
    <property type="entry name" value="DIHYDROFOLATE REDUCTASE"/>
    <property type="match status" value="1"/>
</dbReference>
<dbReference type="EMBL" id="CP118868">
    <property type="protein sequence ID" value="WEG35622.1"/>
    <property type="molecule type" value="Genomic_DNA"/>
</dbReference>
<name>A0ABY8C4K5_9FIRM</name>
<keyword evidence="4" id="KW-0554">One-carbon metabolism</keyword>
<evidence type="ECO:0000256" key="2">
    <source>
        <dbReference type="ARBA" id="ARBA00009539"/>
    </source>
</evidence>
<dbReference type="GO" id="GO:0004146">
    <property type="term" value="F:dihydrofolate reductase activity"/>
    <property type="evidence" value="ECO:0007669"/>
    <property type="project" value="UniProtKB-EC"/>
</dbReference>
<dbReference type="InterPro" id="IPR001796">
    <property type="entry name" value="DHFR_dom"/>
</dbReference>
<evidence type="ECO:0000256" key="3">
    <source>
        <dbReference type="ARBA" id="ARBA00012856"/>
    </source>
</evidence>
<accession>A0ABY8C4K5</accession>
<reference evidence="8 9" key="1">
    <citation type="submission" date="2023-02" db="EMBL/GenBank/DDBJ databases">
        <title>Novel Oscillospiraceae bacterial genomes.</title>
        <authorList>
            <person name="Srinivasan S."/>
            <person name="Austin M.N."/>
            <person name="Fiedler T.L."/>
            <person name="Strenk S.M."/>
            <person name="Agnew K.J."/>
            <person name="Nagana Gowda G.A."/>
            <person name="Raftery D."/>
            <person name="Beamer M.A."/>
            <person name="Achilles S.L."/>
            <person name="Wiesenfeld H.C."/>
            <person name="Fredricks D.N."/>
            <person name="Hillier S.L."/>
        </authorList>
    </citation>
    <scope>NUCLEOTIDE SEQUENCE [LARGE SCALE GENOMIC DNA]</scope>
    <source>
        <strain evidence="8 9">CHIC02 1186E3-8</strain>
    </source>
</reference>
<dbReference type="EC" id="1.5.1.3" evidence="3"/>
<dbReference type="SUPFAM" id="SSF53597">
    <property type="entry name" value="Dihydrofolate reductase-like"/>
    <property type="match status" value="1"/>
</dbReference>
<proteinExistence type="inferred from homology"/>
<dbReference type="PRINTS" id="PR00070">
    <property type="entry name" value="DHFR"/>
</dbReference>
<dbReference type="PANTHER" id="PTHR48069:SF3">
    <property type="entry name" value="DIHYDROFOLATE REDUCTASE"/>
    <property type="match status" value="1"/>
</dbReference>
<keyword evidence="5" id="KW-0521">NADP</keyword>
<keyword evidence="9" id="KW-1185">Reference proteome</keyword>
<keyword evidence="6 8" id="KW-0560">Oxidoreductase</keyword>
<comment type="pathway">
    <text evidence="1">Cofactor biosynthesis; tetrahydrofolate biosynthesis; 5,6,7,8-tetrahydrofolate from 7,8-dihydrofolate: step 1/1.</text>
</comment>
<protein>
    <recommendedName>
        <fullName evidence="3">dihydrofolate reductase</fullName>
        <ecNumber evidence="3">1.5.1.3</ecNumber>
    </recommendedName>
</protein>
<evidence type="ECO:0000313" key="8">
    <source>
        <dbReference type="EMBL" id="WEG35622.1"/>
    </source>
</evidence>
<evidence type="ECO:0000256" key="6">
    <source>
        <dbReference type="ARBA" id="ARBA00023002"/>
    </source>
</evidence>
<gene>
    <name evidence="8" type="ORF">PYS61_00225</name>
</gene>
<dbReference type="InterPro" id="IPR024072">
    <property type="entry name" value="DHFR-like_dom_sf"/>
</dbReference>
<evidence type="ECO:0000259" key="7">
    <source>
        <dbReference type="PROSITE" id="PS51330"/>
    </source>
</evidence>
<sequence length="173" mass="19845">MRNYHLTPVAAIDSNLGLGNKGDLLVRIKEDLQHFKTLTRHQRVIYGKNTLLTFPQAAPLPERENIILTDSEIDYPESSAYSVKICHSLAELFAYLESVNTDLRNFVIGGASVYRQLLPYSDCLELTEIDHAFAHVDVYFPDFRSDFCLQTASEMHFDGKSGLNYRYCTYVRR</sequence>
<evidence type="ECO:0000256" key="5">
    <source>
        <dbReference type="ARBA" id="ARBA00022857"/>
    </source>
</evidence>
<dbReference type="CDD" id="cd00209">
    <property type="entry name" value="DHFR"/>
    <property type="match status" value="1"/>
</dbReference>
<organism evidence="8 9">
    <name type="scientific">Amygdalobacter indicium</name>
    <dbReference type="NCBI Taxonomy" id="3029272"/>
    <lineage>
        <taxon>Bacteria</taxon>
        <taxon>Bacillati</taxon>
        <taxon>Bacillota</taxon>
        <taxon>Clostridia</taxon>
        <taxon>Eubacteriales</taxon>
        <taxon>Oscillospiraceae</taxon>
        <taxon>Amygdalobacter</taxon>
    </lineage>
</organism>
<dbReference type="Proteomes" id="UP001220478">
    <property type="component" value="Chromosome"/>
</dbReference>
<evidence type="ECO:0000256" key="1">
    <source>
        <dbReference type="ARBA" id="ARBA00004903"/>
    </source>
</evidence>
<evidence type="ECO:0000256" key="4">
    <source>
        <dbReference type="ARBA" id="ARBA00022563"/>
    </source>
</evidence>